<dbReference type="InterPro" id="IPR001304">
    <property type="entry name" value="C-type_lectin-like"/>
</dbReference>
<organism evidence="4 5">
    <name type="scientific">Caenorhabditis tropicalis</name>
    <dbReference type="NCBI Taxonomy" id="1561998"/>
    <lineage>
        <taxon>Eukaryota</taxon>
        <taxon>Metazoa</taxon>
        <taxon>Ecdysozoa</taxon>
        <taxon>Nematoda</taxon>
        <taxon>Chromadorea</taxon>
        <taxon>Rhabditida</taxon>
        <taxon>Rhabditina</taxon>
        <taxon>Rhabditomorpha</taxon>
        <taxon>Rhabditoidea</taxon>
        <taxon>Rhabditidae</taxon>
        <taxon>Peloderinae</taxon>
        <taxon>Caenorhabditis</taxon>
    </lineage>
</organism>
<sequence length="225" mass="23728">MSLQTLLLLCSAFLVYSASCQCHTTDESFIGNLTIFAVVRTKTGSNDALFWIGLSRASTGSRFVWDDGTPLSWSNFDPSFPKDDLYVAESVVNAKWRTLNGDQSLIFVCSYNPSNVTPGTDQPSTIGYDTTTVNYGTTGTTRFAYDTSTSGYNTASTFAPSYPTDSTGSTGSTGSTDLTGSTVTSGSSSTGYPASTISDSTYSQSTQSSSPYYTGSTDSSSSTTS</sequence>
<dbReference type="eggNOG" id="KOG4297">
    <property type="taxonomic scope" value="Eukaryota"/>
</dbReference>
<dbReference type="PANTHER" id="PTHR23062">
    <property type="entry name" value="HYPOTHETICAL PROTEIN C.ELEGANS"/>
    <property type="match status" value="1"/>
</dbReference>
<accession>A0A1I7TQ05</accession>
<feature type="signal peptide" evidence="2">
    <location>
        <begin position="1"/>
        <end position="20"/>
    </location>
</feature>
<dbReference type="Pfam" id="PF00059">
    <property type="entry name" value="Lectin_C"/>
    <property type="match status" value="1"/>
</dbReference>
<dbReference type="InterPro" id="IPR016187">
    <property type="entry name" value="CTDL_fold"/>
</dbReference>
<keyword evidence="2" id="KW-0732">Signal</keyword>
<reference evidence="5" key="1">
    <citation type="submission" date="2016-11" db="UniProtKB">
        <authorList>
            <consortium name="WormBaseParasite"/>
        </authorList>
    </citation>
    <scope>IDENTIFICATION</scope>
</reference>
<keyword evidence="4" id="KW-1185">Reference proteome</keyword>
<evidence type="ECO:0000256" key="2">
    <source>
        <dbReference type="SAM" id="SignalP"/>
    </source>
</evidence>
<evidence type="ECO:0000259" key="3">
    <source>
        <dbReference type="PROSITE" id="PS50041"/>
    </source>
</evidence>
<proteinExistence type="predicted"/>
<feature type="compositionally biased region" description="Low complexity" evidence="1">
    <location>
        <begin position="164"/>
        <end position="225"/>
    </location>
</feature>
<dbReference type="SUPFAM" id="SSF56436">
    <property type="entry name" value="C-type lectin-like"/>
    <property type="match status" value="1"/>
</dbReference>
<dbReference type="Proteomes" id="UP000095282">
    <property type="component" value="Unplaced"/>
</dbReference>
<evidence type="ECO:0000256" key="1">
    <source>
        <dbReference type="SAM" id="MobiDB-lite"/>
    </source>
</evidence>
<dbReference type="WBParaSite" id="Csp11.Scaffold629.g10626.t1">
    <property type="protein sequence ID" value="Csp11.Scaffold629.g10626.t1"/>
    <property type="gene ID" value="Csp11.Scaffold629.g10626"/>
</dbReference>
<dbReference type="Gene3D" id="3.10.100.10">
    <property type="entry name" value="Mannose-Binding Protein A, subunit A"/>
    <property type="match status" value="1"/>
</dbReference>
<feature type="chain" id="PRO_5009307806" evidence="2">
    <location>
        <begin position="21"/>
        <end position="225"/>
    </location>
</feature>
<protein>
    <submittedName>
        <fullName evidence="5">C-type lectin domain-containing protein</fullName>
    </submittedName>
</protein>
<feature type="region of interest" description="Disordered" evidence="1">
    <location>
        <begin position="158"/>
        <end position="225"/>
    </location>
</feature>
<dbReference type="AlphaFoldDB" id="A0A1I7TQ05"/>
<feature type="domain" description="C-type lectin" evidence="3">
    <location>
        <begin position="50"/>
        <end position="110"/>
    </location>
</feature>
<evidence type="ECO:0000313" key="4">
    <source>
        <dbReference type="Proteomes" id="UP000095282"/>
    </source>
</evidence>
<dbReference type="PANTHER" id="PTHR23062:SF4">
    <property type="entry name" value="C-TYPE LECTIN DOMAIN-CONTAINING PROTEIN"/>
    <property type="match status" value="1"/>
</dbReference>
<evidence type="ECO:0000313" key="5">
    <source>
        <dbReference type="WBParaSite" id="Csp11.Scaffold629.g10626.t1"/>
    </source>
</evidence>
<dbReference type="STRING" id="1561998.A0A1I7TQ05"/>
<name>A0A1I7TQ05_9PELO</name>
<dbReference type="InterPro" id="IPR016186">
    <property type="entry name" value="C-type_lectin-like/link_sf"/>
</dbReference>
<dbReference type="PROSITE" id="PS50041">
    <property type="entry name" value="C_TYPE_LECTIN_2"/>
    <property type="match status" value="1"/>
</dbReference>
<dbReference type="GO" id="GO:0045087">
    <property type="term" value="P:innate immune response"/>
    <property type="evidence" value="ECO:0007669"/>
    <property type="project" value="TreeGrafter"/>
</dbReference>
<dbReference type="CDD" id="cd00037">
    <property type="entry name" value="CLECT"/>
    <property type="match status" value="1"/>
</dbReference>